<protein>
    <submittedName>
        <fullName evidence="1">DUF1769-domain-containing protein</fullName>
    </submittedName>
</protein>
<reference evidence="1" key="1">
    <citation type="submission" date="2018-02" db="EMBL/GenBank/DDBJ databases">
        <title>The genomes of Aspergillus section Nigri reveals drivers in fungal speciation.</title>
        <authorList>
            <consortium name="DOE Joint Genome Institute"/>
            <person name="Vesth T.C."/>
            <person name="Nybo J."/>
            <person name="Theobald S."/>
            <person name="Brandl J."/>
            <person name="Frisvad J.C."/>
            <person name="Nielsen K.F."/>
            <person name="Lyhne E.K."/>
            <person name="Kogle M.E."/>
            <person name="Kuo A."/>
            <person name="Riley R."/>
            <person name="Clum A."/>
            <person name="Nolan M."/>
            <person name="Lipzen A."/>
            <person name="Salamov A."/>
            <person name="Henrissat B."/>
            <person name="Wiebenga A."/>
            <person name="De vries R.P."/>
            <person name="Grigoriev I.V."/>
            <person name="Mortensen U.H."/>
            <person name="Andersen M.R."/>
            <person name="Baker S.E."/>
        </authorList>
    </citation>
    <scope>NUCLEOTIDE SEQUENCE</scope>
    <source>
        <strain evidence="1">CBS 621.78</strain>
    </source>
</reference>
<proteinExistence type="predicted"/>
<keyword evidence="2" id="KW-1185">Reference proteome</keyword>
<sequence>MFSSNKAPNHRLCITAGPRYDPQTHQLVHVNGPSPIRIRSPHLTADIWVRIKEYTGTLPCPAPCPCPFPKPKPNKTNLLTPRIYAGYPEGSPRSNPYFTHPTTAANRYSITLSLAFAEDVNGDDLLFGNDFDHPIRDYLPPGFNTAFKVVKTMLDPSIDGDAYSDTPYLYSPALASWNQFRVGEVVPRDTKKPAVEADPVVLEGAEGSGKAVRESCGLPADAAARTKYFRDEEKRKGFVLEKGRVYEADFGNPYLDFEEFAVHVPGITLNISKYVSEKNNVLRYVLKNRTTGEEYLVIGFTVVLDGAQEKTDDGDEVD</sequence>
<organism evidence="1 2">
    <name type="scientific">Aspergillus brunneoviolaceus CBS 621.78</name>
    <dbReference type="NCBI Taxonomy" id="1450534"/>
    <lineage>
        <taxon>Eukaryota</taxon>
        <taxon>Fungi</taxon>
        <taxon>Dikarya</taxon>
        <taxon>Ascomycota</taxon>
        <taxon>Pezizomycotina</taxon>
        <taxon>Eurotiomycetes</taxon>
        <taxon>Eurotiomycetidae</taxon>
        <taxon>Eurotiales</taxon>
        <taxon>Aspergillaceae</taxon>
        <taxon>Aspergillus</taxon>
        <taxon>Aspergillus subgen. Circumdati</taxon>
    </lineage>
</organism>
<gene>
    <name evidence="1" type="ORF">BO95DRAFT_463285</name>
</gene>
<dbReference type="EMBL" id="KZ825339">
    <property type="protein sequence ID" value="RAH46230.1"/>
    <property type="molecule type" value="Genomic_DNA"/>
</dbReference>
<accession>A0ACD1GAA7</accession>
<name>A0ACD1GAA7_9EURO</name>
<evidence type="ECO:0000313" key="2">
    <source>
        <dbReference type="Proteomes" id="UP000249057"/>
    </source>
</evidence>
<dbReference type="Proteomes" id="UP000249057">
    <property type="component" value="Unassembled WGS sequence"/>
</dbReference>
<evidence type="ECO:0000313" key="1">
    <source>
        <dbReference type="EMBL" id="RAH46230.1"/>
    </source>
</evidence>